<name>A0A0F9DF26_9ZZZZ</name>
<dbReference type="EMBL" id="LAZR01042007">
    <property type="protein sequence ID" value="KKL10578.1"/>
    <property type="molecule type" value="Genomic_DNA"/>
</dbReference>
<sequence length="64" mass="6639">LMALPLGIFLDEEMIGAPTVNQAITGGNSVITGLESEEARVLAIQLNAGALPAPLRVISIEEIP</sequence>
<dbReference type="Pfam" id="PF22599">
    <property type="entry name" value="SecDF_P1_head"/>
    <property type="match status" value="1"/>
</dbReference>
<dbReference type="AlphaFoldDB" id="A0A0F9DF26"/>
<protein>
    <recommendedName>
        <fullName evidence="1">SecDF P1 head subdomain domain-containing protein</fullName>
    </recommendedName>
</protein>
<accession>A0A0F9DF26</accession>
<dbReference type="InterPro" id="IPR054384">
    <property type="entry name" value="SecDF_P1_head"/>
</dbReference>
<comment type="caution">
    <text evidence="2">The sequence shown here is derived from an EMBL/GenBank/DDBJ whole genome shotgun (WGS) entry which is preliminary data.</text>
</comment>
<proteinExistence type="predicted"/>
<organism evidence="2">
    <name type="scientific">marine sediment metagenome</name>
    <dbReference type="NCBI Taxonomy" id="412755"/>
    <lineage>
        <taxon>unclassified sequences</taxon>
        <taxon>metagenomes</taxon>
        <taxon>ecological metagenomes</taxon>
    </lineage>
</organism>
<reference evidence="2" key="1">
    <citation type="journal article" date="2015" name="Nature">
        <title>Complex archaea that bridge the gap between prokaryotes and eukaryotes.</title>
        <authorList>
            <person name="Spang A."/>
            <person name="Saw J.H."/>
            <person name="Jorgensen S.L."/>
            <person name="Zaremba-Niedzwiedzka K."/>
            <person name="Martijn J."/>
            <person name="Lind A.E."/>
            <person name="van Eijk R."/>
            <person name="Schleper C."/>
            <person name="Guy L."/>
            <person name="Ettema T.J."/>
        </authorList>
    </citation>
    <scope>NUCLEOTIDE SEQUENCE</scope>
</reference>
<gene>
    <name evidence="2" type="ORF">LCGC14_2554440</name>
</gene>
<evidence type="ECO:0000313" key="2">
    <source>
        <dbReference type="EMBL" id="KKL10578.1"/>
    </source>
</evidence>
<dbReference type="Gene3D" id="3.30.1360.200">
    <property type="match status" value="1"/>
</dbReference>
<feature type="domain" description="SecDF P1 head subdomain" evidence="1">
    <location>
        <begin position="5"/>
        <end position="53"/>
    </location>
</feature>
<evidence type="ECO:0000259" key="1">
    <source>
        <dbReference type="Pfam" id="PF22599"/>
    </source>
</evidence>
<feature type="non-terminal residue" evidence="2">
    <location>
        <position position="1"/>
    </location>
</feature>